<sequence>MTDTQDLHKAFWDRLDSLNAGMLGLSDDRRFIPMSHYTDRDAGKLWFITAKETDLARSLAGSERDAMHIVCDSGEGLFARIEGRLSLVDDPAKLDELWNAVASSWFEDGRHDSDIQLLRFNIATAETWITGGSVAFLYQIAKSKATGDKPDLGEHVTLNF</sequence>
<dbReference type="PANTHER" id="PTHR34818:SF1">
    <property type="entry name" value="PROTEIN BLI-3"/>
    <property type="match status" value="1"/>
</dbReference>
<evidence type="ECO:0000313" key="2">
    <source>
        <dbReference type="EMBL" id="MCT4332849.1"/>
    </source>
</evidence>
<keyword evidence="3" id="KW-1185">Reference proteome</keyword>
<dbReference type="Pfam" id="PF16242">
    <property type="entry name" value="Pyrid_ox_like"/>
    <property type="match status" value="1"/>
</dbReference>
<dbReference type="SUPFAM" id="SSF50475">
    <property type="entry name" value="FMN-binding split barrel"/>
    <property type="match status" value="1"/>
</dbReference>
<organism evidence="2 3">
    <name type="scientific">Paracoccus maritimus</name>
    <dbReference type="NCBI Taxonomy" id="2933292"/>
    <lineage>
        <taxon>Bacteria</taxon>
        <taxon>Pseudomonadati</taxon>
        <taxon>Pseudomonadota</taxon>
        <taxon>Alphaproteobacteria</taxon>
        <taxon>Rhodobacterales</taxon>
        <taxon>Paracoccaceae</taxon>
        <taxon>Paracoccus</taxon>
    </lineage>
</organism>
<dbReference type="Proteomes" id="UP001320702">
    <property type="component" value="Unassembled WGS sequence"/>
</dbReference>
<gene>
    <name evidence="2" type="ORF">MU516_08205</name>
</gene>
<evidence type="ECO:0000313" key="3">
    <source>
        <dbReference type="Proteomes" id="UP001320702"/>
    </source>
</evidence>
<feature type="domain" description="General stress protein FMN-binding split barrel" evidence="1">
    <location>
        <begin position="9"/>
        <end position="151"/>
    </location>
</feature>
<proteinExistence type="predicted"/>
<dbReference type="InterPro" id="IPR052917">
    <property type="entry name" value="Stress-Dev_Protein"/>
</dbReference>
<dbReference type="RefSeq" id="WP_260276719.1">
    <property type="nucleotide sequence ID" value="NZ_JANAVZ010000004.1"/>
</dbReference>
<dbReference type="InterPro" id="IPR038725">
    <property type="entry name" value="YdaG_split_barrel_FMN-bd"/>
</dbReference>
<reference evidence="2 3" key="1">
    <citation type="submission" date="2022-04" db="EMBL/GenBank/DDBJ databases">
        <title>Paracoccus sp. YLB-12 draft genome sequence.</title>
        <authorList>
            <person name="Yu L."/>
        </authorList>
    </citation>
    <scope>NUCLEOTIDE SEQUENCE [LARGE SCALE GENOMIC DNA]</scope>
    <source>
        <strain evidence="2 3">YLB-12</strain>
    </source>
</reference>
<protein>
    <submittedName>
        <fullName evidence="2">Pyridoxamine 5'-phosphate oxidase family protein</fullName>
    </submittedName>
</protein>
<evidence type="ECO:0000259" key="1">
    <source>
        <dbReference type="Pfam" id="PF16242"/>
    </source>
</evidence>
<comment type="caution">
    <text evidence="2">The sequence shown here is derived from an EMBL/GenBank/DDBJ whole genome shotgun (WGS) entry which is preliminary data.</text>
</comment>
<name>A0ABT2KA48_9RHOB</name>
<dbReference type="Gene3D" id="2.30.110.10">
    <property type="entry name" value="Electron Transport, Fmn-binding Protein, Chain A"/>
    <property type="match status" value="1"/>
</dbReference>
<dbReference type="PANTHER" id="PTHR34818">
    <property type="entry name" value="PROTEIN BLI-3"/>
    <property type="match status" value="1"/>
</dbReference>
<dbReference type="InterPro" id="IPR012349">
    <property type="entry name" value="Split_barrel_FMN-bd"/>
</dbReference>
<dbReference type="EMBL" id="JANAVZ010000004">
    <property type="protein sequence ID" value="MCT4332849.1"/>
    <property type="molecule type" value="Genomic_DNA"/>
</dbReference>
<accession>A0ABT2KA48</accession>